<proteinExistence type="predicted"/>
<gene>
    <name evidence="3" type="ORF">RAN89_06735</name>
</gene>
<dbReference type="Pfam" id="PF07589">
    <property type="entry name" value="PEP-CTERM"/>
    <property type="match status" value="1"/>
</dbReference>
<dbReference type="NCBIfam" id="NF038126">
    <property type="entry name" value="PEP_CTERM_FxDxF"/>
    <property type="match status" value="1"/>
</dbReference>
<dbReference type="NCBIfam" id="TIGR02595">
    <property type="entry name" value="PEP_CTERM"/>
    <property type="match status" value="1"/>
</dbReference>
<protein>
    <submittedName>
        <fullName evidence="3">FxDxF family PEP-CTERM protein</fullName>
    </submittedName>
</protein>
<dbReference type="Proteomes" id="UP001302257">
    <property type="component" value="Chromosome"/>
</dbReference>
<dbReference type="RefSeq" id="WP_313868841.1">
    <property type="nucleotide sequence ID" value="NZ_CP132507.1"/>
</dbReference>
<keyword evidence="4" id="KW-1185">Reference proteome</keyword>
<feature type="domain" description="Ice-binding protein C-terminal" evidence="2">
    <location>
        <begin position="150"/>
        <end position="175"/>
    </location>
</feature>
<accession>A0ABZ0B2G5</accession>
<reference evidence="3 4" key="1">
    <citation type="submission" date="2023-08" db="EMBL/GenBank/DDBJ databases">
        <title>Rhodoferax potami sp. nov. and Rhodoferax mekongensis sp. nov., isolated from the Mekong River in Thailand.</title>
        <authorList>
            <person name="Kitikhun S."/>
            <person name="Charoenyingcharoen P."/>
            <person name="Siriarchawattana P."/>
            <person name="Likhitrattanapisal S."/>
            <person name="Nilsakha T."/>
            <person name="Chanpet A."/>
            <person name="Rattanawaree P."/>
            <person name="Ingsriswang S."/>
        </authorList>
    </citation>
    <scope>NUCLEOTIDE SEQUENCE [LARGE SCALE GENOMIC DNA]</scope>
    <source>
        <strain evidence="3 4">TBRC 17307</strain>
    </source>
</reference>
<sequence>MKLKALTLAATAALCLAANVQAGTMNVSLNQTAPGYWQADFYSNNLTGPLLGGFVGVPGTDTISFQGNNVPWEAGQYYVELNFMEKASGSTPTIDPITVTSATLNSIPVSYIAKRSFDVDGTTQPPFILNINGYTNAPMAGYHGSISITAVPEPETYAMLLAGLGLMGAIARRRKAKNM</sequence>
<feature type="chain" id="PRO_5045151842" evidence="1">
    <location>
        <begin position="23"/>
        <end position="179"/>
    </location>
</feature>
<name>A0ABZ0B2G5_9BURK</name>
<evidence type="ECO:0000259" key="2">
    <source>
        <dbReference type="Pfam" id="PF07589"/>
    </source>
</evidence>
<evidence type="ECO:0000313" key="3">
    <source>
        <dbReference type="EMBL" id="WNO06120.1"/>
    </source>
</evidence>
<feature type="signal peptide" evidence="1">
    <location>
        <begin position="1"/>
        <end position="22"/>
    </location>
</feature>
<organism evidence="3 4">
    <name type="scientific">Rhodoferax mekongensis</name>
    <dbReference type="NCBI Taxonomy" id="3068341"/>
    <lineage>
        <taxon>Bacteria</taxon>
        <taxon>Pseudomonadati</taxon>
        <taxon>Pseudomonadota</taxon>
        <taxon>Betaproteobacteria</taxon>
        <taxon>Burkholderiales</taxon>
        <taxon>Comamonadaceae</taxon>
        <taxon>Rhodoferax</taxon>
    </lineage>
</organism>
<evidence type="ECO:0000313" key="4">
    <source>
        <dbReference type="Proteomes" id="UP001302257"/>
    </source>
</evidence>
<dbReference type="InterPro" id="IPR013424">
    <property type="entry name" value="Ice-binding_C"/>
</dbReference>
<keyword evidence="1" id="KW-0732">Signal</keyword>
<evidence type="ECO:0000256" key="1">
    <source>
        <dbReference type="SAM" id="SignalP"/>
    </source>
</evidence>
<dbReference type="EMBL" id="CP132507">
    <property type="protein sequence ID" value="WNO06120.1"/>
    <property type="molecule type" value="Genomic_DNA"/>
</dbReference>